<evidence type="ECO:0000313" key="1">
    <source>
        <dbReference type="EnsemblProtists" id="HpaP811072"/>
    </source>
</evidence>
<organism evidence="1 2">
    <name type="scientific">Hyaloperonospora arabidopsidis (strain Emoy2)</name>
    <name type="common">Downy mildew agent</name>
    <name type="synonym">Peronospora arabidopsidis</name>
    <dbReference type="NCBI Taxonomy" id="559515"/>
    <lineage>
        <taxon>Eukaryota</taxon>
        <taxon>Sar</taxon>
        <taxon>Stramenopiles</taxon>
        <taxon>Oomycota</taxon>
        <taxon>Peronosporomycetes</taxon>
        <taxon>Peronosporales</taxon>
        <taxon>Peronosporaceae</taxon>
        <taxon>Hyaloperonospora</taxon>
    </lineage>
</organism>
<reference evidence="2" key="1">
    <citation type="journal article" date="2010" name="Science">
        <title>Signatures of adaptation to obligate biotrophy in the Hyaloperonospora arabidopsidis genome.</title>
        <authorList>
            <person name="Baxter L."/>
            <person name="Tripathy S."/>
            <person name="Ishaque N."/>
            <person name="Boot N."/>
            <person name="Cabral A."/>
            <person name="Kemen E."/>
            <person name="Thines M."/>
            <person name="Ah-Fong A."/>
            <person name="Anderson R."/>
            <person name="Badejoko W."/>
            <person name="Bittner-Eddy P."/>
            <person name="Boore J.L."/>
            <person name="Chibucos M.C."/>
            <person name="Coates M."/>
            <person name="Dehal P."/>
            <person name="Delehaunty K."/>
            <person name="Dong S."/>
            <person name="Downton P."/>
            <person name="Dumas B."/>
            <person name="Fabro G."/>
            <person name="Fronick C."/>
            <person name="Fuerstenberg S.I."/>
            <person name="Fulton L."/>
            <person name="Gaulin E."/>
            <person name="Govers F."/>
            <person name="Hughes L."/>
            <person name="Humphray S."/>
            <person name="Jiang R.H."/>
            <person name="Judelson H."/>
            <person name="Kamoun S."/>
            <person name="Kyung K."/>
            <person name="Meijer H."/>
            <person name="Minx P."/>
            <person name="Morris P."/>
            <person name="Nelson J."/>
            <person name="Phuntumart V."/>
            <person name="Qutob D."/>
            <person name="Rehmany A."/>
            <person name="Rougon-Cardoso A."/>
            <person name="Ryden P."/>
            <person name="Torto-Alalibo T."/>
            <person name="Studholme D."/>
            <person name="Wang Y."/>
            <person name="Win J."/>
            <person name="Wood J."/>
            <person name="Clifton S.W."/>
            <person name="Rogers J."/>
            <person name="Van den Ackerveken G."/>
            <person name="Jones J.D."/>
            <person name="McDowell J.M."/>
            <person name="Beynon J."/>
            <person name="Tyler B.M."/>
        </authorList>
    </citation>
    <scope>NUCLEOTIDE SEQUENCE [LARGE SCALE GENOMIC DNA]</scope>
    <source>
        <strain evidence="2">Emoy2</strain>
    </source>
</reference>
<sequence length="96" mass="10565">MFLLSLFDCDREQLFMRQETRSALGLGPTQNGFLSLARTFPYPSDTFYALPSETTASADGPTVLAARPRTPIAPPMARIEAQKIDQYDSLPQVPSA</sequence>
<reference evidence="1" key="2">
    <citation type="submission" date="2015-06" db="UniProtKB">
        <authorList>
            <consortium name="EnsemblProtists"/>
        </authorList>
    </citation>
    <scope>IDENTIFICATION</scope>
    <source>
        <strain evidence="1">Emoy2</strain>
    </source>
</reference>
<accession>M4BX21</accession>
<dbReference type="HOGENOM" id="CLU_2364119_0_0_1"/>
<dbReference type="Proteomes" id="UP000011713">
    <property type="component" value="Unassembled WGS sequence"/>
</dbReference>
<dbReference type="VEuPathDB" id="FungiDB:HpaG811072"/>
<dbReference type="InParanoid" id="M4BX21"/>
<name>M4BX21_HYAAE</name>
<dbReference type="EMBL" id="JH598013">
    <property type="status" value="NOT_ANNOTATED_CDS"/>
    <property type="molecule type" value="Genomic_DNA"/>
</dbReference>
<evidence type="ECO:0000313" key="2">
    <source>
        <dbReference type="Proteomes" id="UP000011713"/>
    </source>
</evidence>
<keyword evidence="2" id="KW-1185">Reference proteome</keyword>
<dbReference type="AlphaFoldDB" id="M4BX21"/>
<proteinExistence type="predicted"/>
<protein>
    <submittedName>
        <fullName evidence="1">Uncharacterized protein</fullName>
    </submittedName>
</protein>
<dbReference type="EnsemblProtists" id="HpaT811072">
    <property type="protein sequence ID" value="HpaP811072"/>
    <property type="gene ID" value="HpaG811072"/>
</dbReference>